<sequence length="440" mass="49278">MKLTKLFSAFAICAFLLTSCSNDDSNEPIRVDQKDQQEIGKELSFKGEFIYAHSGMPIPFTFEKNSITMNMSQMAGSGQGDYKYNILTVYKNKEGVLKVVTKHEKESQYKAFFLRNIKDESLDINIDYTFKSEIEAIKTNYPSKAGGALDHANNQFGWLLLTKKGSQSTAINLPVNGKYVFTQGQHSYYYNFTNETVNFNGSYDMKVLAHNTSTNKILLQGVDTERKDFFYVIQLKNIKENNVDIARATFNEGETKKLAEKEFAGIEELKNNFTTYTKEDKSGTVINLKGTYGSEIIKDKTTGKPQAQYVFKVGEGTEAFLFRADMGSGFGDSASFTLKKVATDEKKGQLIYEITGSTGYYSGRTGQFLTIYFKDISADGNKATFAIATKNGKNSVSSSQGDVIGKTIEEAKAIKAPETNLVWENDMMKYAHLWIPTTKE</sequence>
<protein>
    <submittedName>
        <fullName evidence="2">Uncharacterized protein</fullName>
    </submittedName>
</protein>
<feature type="chain" id="PRO_5017312792" evidence="1">
    <location>
        <begin position="24"/>
        <end position="440"/>
    </location>
</feature>
<evidence type="ECO:0000313" key="2">
    <source>
        <dbReference type="EMBL" id="SDH39633.1"/>
    </source>
</evidence>
<dbReference type="Proteomes" id="UP000243588">
    <property type="component" value="Unassembled WGS sequence"/>
</dbReference>
<dbReference type="PROSITE" id="PS51257">
    <property type="entry name" value="PROKAR_LIPOPROTEIN"/>
    <property type="match status" value="1"/>
</dbReference>
<proteinExistence type="predicted"/>
<feature type="signal peptide" evidence="1">
    <location>
        <begin position="1"/>
        <end position="23"/>
    </location>
</feature>
<keyword evidence="3" id="KW-1185">Reference proteome</keyword>
<keyword evidence="1" id="KW-0732">Signal</keyword>
<accession>A0A1G8C2P3</accession>
<reference evidence="3" key="1">
    <citation type="submission" date="2016-10" db="EMBL/GenBank/DDBJ databases">
        <authorList>
            <person name="Varghese N."/>
            <person name="Submissions S."/>
        </authorList>
    </citation>
    <scope>NUCLEOTIDE SEQUENCE [LARGE SCALE GENOMIC DNA]</scope>
    <source>
        <strain evidence="3">DSM 23313</strain>
    </source>
</reference>
<dbReference type="EMBL" id="FNDQ01000003">
    <property type="protein sequence ID" value="SDH39633.1"/>
    <property type="molecule type" value="Genomic_DNA"/>
</dbReference>
<gene>
    <name evidence="2" type="ORF">SAMN05421818_10390</name>
</gene>
<dbReference type="AlphaFoldDB" id="A0A1G8C2P3"/>
<dbReference type="RefSeq" id="WP_090405635.1">
    <property type="nucleotide sequence ID" value="NZ_FNDQ01000003.1"/>
</dbReference>
<evidence type="ECO:0000313" key="3">
    <source>
        <dbReference type="Proteomes" id="UP000243588"/>
    </source>
</evidence>
<evidence type="ECO:0000256" key="1">
    <source>
        <dbReference type="SAM" id="SignalP"/>
    </source>
</evidence>
<organism evidence="2 3">
    <name type="scientific">Myroides phaeus</name>
    <dbReference type="NCBI Taxonomy" id="702745"/>
    <lineage>
        <taxon>Bacteria</taxon>
        <taxon>Pseudomonadati</taxon>
        <taxon>Bacteroidota</taxon>
        <taxon>Flavobacteriia</taxon>
        <taxon>Flavobacteriales</taxon>
        <taxon>Flavobacteriaceae</taxon>
        <taxon>Myroides</taxon>
    </lineage>
</organism>
<name>A0A1G8C2P3_9FLAO</name>